<dbReference type="AlphaFoldDB" id="A0A517NB92"/>
<evidence type="ECO:0000313" key="2">
    <source>
        <dbReference type="EMBL" id="QDT04390.1"/>
    </source>
</evidence>
<reference evidence="2 3" key="1">
    <citation type="submission" date="2019-02" db="EMBL/GenBank/DDBJ databases">
        <title>Deep-cultivation of Planctomycetes and their phenomic and genomic characterization uncovers novel biology.</title>
        <authorList>
            <person name="Wiegand S."/>
            <person name="Jogler M."/>
            <person name="Boedeker C."/>
            <person name="Pinto D."/>
            <person name="Vollmers J."/>
            <person name="Rivas-Marin E."/>
            <person name="Kohn T."/>
            <person name="Peeters S.H."/>
            <person name="Heuer A."/>
            <person name="Rast P."/>
            <person name="Oberbeckmann S."/>
            <person name="Bunk B."/>
            <person name="Jeske O."/>
            <person name="Meyerdierks A."/>
            <person name="Storesund J.E."/>
            <person name="Kallscheuer N."/>
            <person name="Luecker S."/>
            <person name="Lage O.M."/>
            <person name="Pohl T."/>
            <person name="Merkel B.J."/>
            <person name="Hornburger P."/>
            <person name="Mueller R.-W."/>
            <person name="Bruemmer F."/>
            <person name="Labrenz M."/>
            <person name="Spormann A.M."/>
            <person name="Op den Camp H."/>
            <person name="Overmann J."/>
            <person name="Amann R."/>
            <person name="Jetten M.S.M."/>
            <person name="Mascher T."/>
            <person name="Medema M.H."/>
            <person name="Devos D.P."/>
            <person name="Kaster A.-K."/>
            <person name="Ovreas L."/>
            <person name="Rohde M."/>
            <person name="Galperin M.Y."/>
            <person name="Jogler C."/>
        </authorList>
    </citation>
    <scope>NUCLEOTIDE SEQUENCE [LARGE SCALE GENOMIC DNA]</scope>
    <source>
        <strain evidence="2 3">K22_7</strain>
    </source>
</reference>
<sequence>MNSSQFDSSSDPDGPEIPFGSSPRQPRPFLGIQFRCCRTYGRIYRNNSGNAYIGNCPMCLSKVNVPIGGGGSSARFFSAG</sequence>
<evidence type="ECO:0000313" key="3">
    <source>
        <dbReference type="Proteomes" id="UP000318538"/>
    </source>
</evidence>
<name>A0A517NB92_9BACT</name>
<feature type="region of interest" description="Disordered" evidence="1">
    <location>
        <begin position="1"/>
        <end position="29"/>
    </location>
</feature>
<gene>
    <name evidence="2" type="ORF">K227x_27810</name>
</gene>
<keyword evidence="3" id="KW-1185">Reference proteome</keyword>
<protein>
    <submittedName>
        <fullName evidence="2">Uncharacterized protein</fullName>
    </submittedName>
</protein>
<proteinExistence type="predicted"/>
<dbReference type="RefSeq" id="WP_218933975.1">
    <property type="nucleotide sequence ID" value="NZ_CP036525.1"/>
</dbReference>
<dbReference type="EMBL" id="CP036525">
    <property type="protein sequence ID" value="QDT04390.1"/>
    <property type="molecule type" value="Genomic_DNA"/>
</dbReference>
<dbReference type="KEGG" id="rlc:K227x_27810"/>
<dbReference type="Proteomes" id="UP000318538">
    <property type="component" value="Chromosome"/>
</dbReference>
<organism evidence="2 3">
    <name type="scientific">Rubripirellula lacrimiformis</name>
    <dbReference type="NCBI Taxonomy" id="1930273"/>
    <lineage>
        <taxon>Bacteria</taxon>
        <taxon>Pseudomonadati</taxon>
        <taxon>Planctomycetota</taxon>
        <taxon>Planctomycetia</taxon>
        <taxon>Pirellulales</taxon>
        <taxon>Pirellulaceae</taxon>
        <taxon>Rubripirellula</taxon>
    </lineage>
</organism>
<evidence type="ECO:0000256" key="1">
    <source>
        <dbReference type="SAM" id="MobiDB-lite"/>
    </source>
</evidence>
<accession>A0A517NB92</accession>
<feature type="compositionally biased region" description="Polar residues" evidence="1">
    <location>
        <begin position="1"/>
        <end position="11"/>
    </location>
</feature>